<keyword evidence="8 11" id="KW-1133">Transmembrane helix</keyword>
<feature type="region of interest" description="Disordered" evidence="10">
    <location>
        <begin position="1"/>
        <end position="50"/>
    </location>
</feature>
<dbReference type="GO" id="GO:0098797">
    <property type="term" value="C:plasma membrane protein complex"/>
    <property type="evidence" value="ECO:0007669"/>
    <property type="project" value="TreeGrafter"/>
</dbReference>
<keyword evidence="5" id="KW-0997">Cell inner membrane</keyword>
<dbReference type="FunFam" id="3.30.1150.10:FF:000002">
    <property type="entry name" value="Energy transducer TonB"/>
    <property type="match status" value="1"/>
</dbReference>
<evidence type="ECO:0000256" key="6">
    <source>
        <dbReference type="ARBA" id="ARBA00022692"/>
    </source>
</evidence>
<comment type="similarity">
    <text evidence="2">Belongs to the TonB family.</text>
</comment>
<feature type="transmembrane region" description="Helical" evidence="11">
    <location>
        <begin position="59"/>
        <end position="82"/>
    </location>
</feature>
<dbReference type="Pfam" id="PF03544">
    <property type="entry name" value="TonB_C"/>
    <property type="match status" value="1"/>
</dbReference>
<sequence>MTSQTSAYAPAQPEIPSQQVNPNQTSTDAIHSQPAQTFQTPPVAPSYQVPTSTKRNNTLIIGIAIGAIALVGLIAGYFIWYVPYAKDRDALRTYVVANNVFLRSSKVAGVEYNILSKVPYGSELITYSKDTEWAEIKVNGVEGFVASPYLLEWNDFKLLNDVWGSADTKEYIESSKCRLAILDYCKRNQLTTGNDGWQLYTLQKNVKPNNVLFPRLNNGYEKFTEFAFILKNNATQERRFAIYSFDEETEQPIFLYEENAPEDGQIKNVKYNNGRNEYSVTYTGNNAVAQSKETYTQQQNQNTVKEIPYVPVVEAEAEKLVIAEDDAPTGAGVNDVAVANADDNSIYEVAEQMPEFPNGGTAGLMNFIGKNLRYPTYCQEEGIQGKVIVAFVVNKDGSTSDFKVLWSANKYLDKEALRVLSNMPKWKPGKQKGVPVRVKYTVPINFKLS</sequence>
<keyword evidence="4" id="KW-1003">Cell membrane</keyword>
<evidence type="ECO:0000256" key="9">
    <source>
        <dbReference type="ARBA" id="ARBA00023136"/>
    </source>
</evidence>
<dbReference type="GO" id="GO:0031992">
    <property type="term" value="F:energy transducer activity"/>
    <property type="evidence" value="ECO:0007669"/>
    <property type="project" value="TreeGrafter"/>
</dbReference>
<evidence type="ECO:0000256" key="4">
    <source>
        <dbReference type="ARBA" id="ARBA00022475"/>
    </source>
</evidence>
<dbReference type="InterPro" id="IPR006260">
    <property type="entry name" value="TonB/TolA_C"/>
</dbReference>
<dbReference type="Gene3D" id="2.30.30.40">
    <property type="entry name" value="SH3 Domains"/>
    <property type="match status" value="1"/>
</dbReference>
<evidence type="ECO:0000256" key="3">
    <source>
        <dbReference type="ARBA" id="ARBA00022448"/>
    </source>
</evidence>
<dbReference type="PROSITE" id="PS52015">
    <property type="entry name" value="TONB_CTD"/>
    <property type="match status" value="1"/>
</dbReference>
<evidence type="ECO:0000256" key="5">
    <source>
        <dbReference type="ARBA" id="ARBA00022519"/>
    </source>
</evidence>
<keyword evidence="14" id="KW-1185">Reference proteome</keyword>
<keyword evidence="6 11" id="KW-0812">Transmembrane</keyword>
<dbReference type="AlphaFoldDB" id="A0A4S2AU19"/>
<dbReference type="SUPFAM" id="SSF74653">
    <property type="entry name" value="TolA/TonB C-terminal domain"/>
    <property type="match status" value="1"/>
</dbReference>
<dbReference type="InterPro" id="IPR051045">
    <property type="entry name" value="TonB-dependent_transducer"/>
</dbReference>
<dbReference type="PANTHER" id="PTHR33446">
    <property type="entry name" value="PROTEIN TONB-RELATED"/>
    <property type="match status" value="1"/>
</dbReference>
<comment type="caution">
    <text evidence="13">The sequence shown here is derived from an EMBL/GenBank/DDBJ whole genome shotgun (WGS) entry which is preliminary data.</text>
</comment>
<gene>
    <name evidence="13" type="ORF">E5355_10705</name>
</gene>
<evidence type="ECO:0000256" key="8">
    <source>
        <dbReference type="ARBA" id="ARBA00022989"/>
    </source>
</evidence>
<evidence type="ECO:0000256" key="7">
    <source>
        <dbReference type="ARBA" id="ARBA00022927"/>
    </source>
</evidence>
<evidence type="ECO:0000256" key="11">
    <source>
        <dbReference type="SAM" id="Phobius"/>
    </source>
</evidence>
<dbReference type="Proteomes" id="UP000310532">
    <property type="component" value="Unassembled WGS sequence"/>
</dbReference>
<feature type="compositionally biased region" description="Polar residues" evidence="10">
    <location>
        <begin position="15"/>
        <end position="40"/>
    </location>
</feature>
<name>A0A4S2AU19_9BACE</name>
<protein>
    <submittedName>
        <fullName evidence="13">Energy transducer TonB</fullName>
    </submittedName>
</protein>
<evidence type="ECO:0000256" key="10">
    <source>
        <dbReference type="SAM" id="MobiDB-lite"/>
    </source>
</evidence>
<evidence type="ECO:0000313" key="14">
    <source>
        <dbReference type="Proteomes" id="UP000310532"/>
    </source>
</evidence>
<keyword evidence="7" id="KW-0653">Protein transport</keyword>
<dbReference type="GO" id="GO:0015031">
    <property type="term" value="P:protein transport"/>
    <property type="evidence" value="ECO:0007669"/>
    <property type="project" value="UniProtKB-KW"/>
</dbReference>
<feature type="domain" description="TonB C-terminal" evidence="12">
    <location>
        <begin position="359"/>
        <end position="449"/>
    </location>
</feature>
<proteinExistence type="inferred from homology"/>
<evidence type="ECO:0000256" key="2">
    <source>
        <dbReference type="ARBA" id="ARBA00006555"/>
    </source>
</evidence>
<evidence type="ECO:0000259" key="12">
    <source>
        <dbReference type="PROSITE" id="PS52015"/>
    </source>
</evidence>
<evidence type="ECO:0000256" key="1">
    <source>
        <dbReference type="ARBA" id="ARBA00004383"/>
    </source>
</evidence>
<dbReference type="PANTHER" id="PTHR33446:SF2">
    <property type="entry name" value="PROTEIN TONB"/>
    <property type="match status" value="1"/>
</dbReference>
<comment type="subcellular location">
    <subcellularLocation>
        <location evidence="1">Cell inner membrane</location>
        <topology evidence="1">Single-pass membrane protein</topology>
        <orientation evidence="1">Periplasmic side</orientation>
    </subcellularLocation>
</comment>
<dbReference type="GO" id="GO:0055085">
    <property type="term" value="P:transmembrane transport"/>
    <property type="evidence" value="ECO:0007669"/>
    <property type="project" value="InterPro"/>
</dbReference>
<reference evidence="13 14" key="1">
    <citation type="submission" date="2019-04" db="EMBL/GenBank/DDBJ databases">
        <title>Microbes associate with the intestines of laboratory mice.</title>
        <authorList>
            <person name="Navarre W."/>
            <person name="Wong E."/>
            <person name="Huang K."/>
            <person name="Tropini C."/>
            <person name="Ng K."/>
            <person name="Yu B."/>
        </authorList>
    </citation>
    <scope>NUCLEOTIDE SEQUENCE [LARGE SCALE GENOMIC DNA]</scope>
    <source>
        <strain evidence="13 14">NM69_E16B</strain>
    </source>
</reference>
<dbReference type="NCBIfam" id="TIGR01352">
    <property type="entry name" value="tonB_Cterm"/>
    <property type="match status" value="1"/>
</dbReference>
<evidence type="ECO:0000313" key="13">
    <source>
        <dbReference type="EMBL" id="TGY04938.1"/>
    </source>
</evidence>
<keyword evidence="3" id="KW-0813">Transport</keyword>
<accession>A0A4S2AU19</accession>
<dbReference type="EMBL" id="SRYZ01000022">
    <property type="protein sequence ID" value="TGY04938.1"/>
    <property type="molecule type" value="Genomic_DNA"/>
</dbReference>
<dbReference type="Gene3D" id="3.30.1150.10">
    <property type="match status" value="1"/>
</dbReference>
<dbReference type="InterPro" id="IPR037682">
    <property type="entry name" value="TonB_C"/>
</dbReference>
<organism evidence="13 14">
    <name type="scientific">Bacteroides muris</name>
    <name type="common">ex Afrizal et al. 2022</name>
    <dbReference type="NCBI Taxonomy" id="2516960"/>
    <lineage>
        <taxon>Bacteria</taxon>
        <taxon>Pseudomonadati</taxon>
        <taxon>Bacteroidota</taxon>
        <taxon>Bacteroidia</taxon>
        <taxon>Bacteroidales</taxon>
        <taxon>Bacteroidaceae</taxon>
        <taxon>Bacteroides</taxon>
    </lineage>
</organism>
<keyword evidence="9 11" id="KW-0472">Membrane</keyword>